<feature type="transmembrane region" description="Helical" evidence="1">
    <location>
        <begin position="110"/>
        <end position="131"/>
    </location>
</feature>
<proteinExistence type="predicted"/>
<dbReference type="InParanoid" id="A0A409XH59"/>
<keyword evidence="3" id="KW-1185">Reference proteome</keyword>
<keyword evidence="1" id="KW-1133">Transmembrane helix</keyword>
<dbReference type="STRING" id="93625.A0A409XH59"/>
<evidence type="ECO:0000256" key="1">
    <source>
        <dbReference type="SAM" id="Phobius"/>
    </source>
</evidence>
<organism evidence="2 3">
    <name type="scientific">Psilocybe cyanescens</name>
    <dbReference type="NCBI Taxonomy" id="93625"/>
    <lineage>
        <taxon>Eukaryota</taxon>
        <taxon>Fungi</taxon>
        <taxon>Dikarya</taxon>
        <taxon>Basidiomycota</taxon>
        <taxon>Agaricomycotina</taxon>
        <taxon>Agaricomycetes</taxon>
        <taxon>Agaricomycetidae</taxon>
        <taxon>Agaricales</taxon>
        <taxon>Agaricineae</taxon>
        <taxon>Strophariaceae</taxon>
        <taxon>Psilocybe</taxon>
    </lineage>
</organism>
<accession>A0A409XH59</accession>
<protein>
    <submittedName>
        <fullName evidence="2">Uncharacterized protein</fullName>
    </submittedName>
</protein>
<reference evidence="2 3" key="1">
    <citation type="journal article" date="2018" name="Evol. Lett.">
        <title>Horizontal gene cluster transfer increased hallucinogenic mushroom diversity.</title>
        <authorList>
            <person name="Reynolds H.T."/>
            <person name="Vijayakumar V."/>
            <person name="Gluck-Thaler E."/>
            <person name="Korotkin H.B."/>
            <person name="Matheny P.B."/>
            <person name="Slot J.C."/>
        </authorList>
    </citation>
    <scope>NUCLEOTIDE SEQUENCE [LARGE SCALE GENOMIC DNA]</scope>
    <source>
        <strain evidence="2 3">2631</strain>
    </source>
</reference>
<feature type="transmembrane region" description="Helical" evidence="1">
    <location>
        <begin position="194"/>
        <end position="217"/>
    </location>
</feature>
<feature type="transmembrane region" description="Helical" evidence="1">
    <location>
        <begin position="152"/>
        <end position="174"/>
    </location>
</feature>
<gene>
    <name evidence="2" type="ORF">CVT25_012266</name>
</gene>
<comment type="caution">
    <text evidence="2">The sequence shown here is derived from an EMBL/GenBank/DDBJ whole genome shotgun (WGS) entry which is preliminary data.</text>
</comment>
<keyword evidence="1" id="KW-0472">Membrane</keyword>
<evidence type="ECO:0000313" key="3">
    <source>
        <dbReference type="Proteomes" id="UP000283269"/>
    </source>
</evidence>
<dbReference type="Proteomes" id="UP000283269">
    <property type="component" value="Unassembled WGS sequence"/>
</dbReference>
<evidence type="ECO:0000313" key="2">
    <source>
        <dbReference type="EMBL" id="PPQ90102.1"/>
    </source>
</evidence>
<dbReference type="OrthoDB" id="3231781at2759"/>
<feature type="transmembrane region" description="Helical" evidence="1">
    <location>
        <begin position="16"/>
        <end position="39"/>
    </location>
</feature>
<sequence>MSTFTERADFGCNLGALQIGSLLGVFLFGIITHQAYSYYRTYNNDIWRLKILLAITSEPAFVFKVFAIWRQFFRLLELGHTLSICFDVYRATINLYDEPQLLRRLQGTTASILFAGLIALLAQSLCSIFVTDASLLQGFLCRRIFRLLPNPCNYVGIVCFGVAVTRFGLCVFIGVESFSIYDTVGNCPGCSSWILVTFIAGTAVDVTIAISMLYYFLQKRRQSNMESSTKLIDMLLTYTIRKSSLSIELLDIQQSLIFHEVRIRATYQSDTEDSGMDRAIHVCCETLNARKRLREDYLEHTIVKFADIVGVTGTASIHSNHDERVSI</sequence>
<name>A0A409XH59_PSICY</name>
<dbReference type="AlphaFoldDB" id="A0A409XH59"/>
<keyword evidence="1" id="KW-0812">Transmembrane</keyword>
<dbReference type="EMBL" id="NHYD01001701">
    <property type="protein sequence ID" value="PPQ90102.1"/>
    <property type="molecule type" value="Genomic_DNA"/>
</dbReference>
<feature type="transmembrane region" description="Helical" evidence="1">
    <location>
        <begin position="51"/>
        <end position="69"/>
    </location>
</feature>